<evidence type="ECO:0000313" key="1">
    <source>
        <dbReference type="EMBL" id="TGY79366.1"/>
    </source>
</evidence>
<gene>
    <name evidence="1" type="ORF">E5331_06745</name>
</gene>
<protein>
    <submittedName>
        <fullName evidence="1">DegT/DnrJ/EryC1/StrS family aminotransferase</fullName>
    </submittedName>
</protein>
<dbReference type="Proteomes" id="UP000306319">
    <property type="component" value="Unassembled WGS sequence"/>
</dbReference>
<keyword evidence="1" id="KW-0808">Transferase</keyword>
<name>A0AC61RFM5_9BACT</name>
<reference evidence="1" key="1">
    <citation type="submission" date="2019-04" db="EMBL/GenBank/DDBJ databases">
        <title>Microbes associate with the intestines of laboratory mice.</title>
        <authorList>
            <person name="Navarre W."/>
            <person name="Wong E."/>
            <person name="Huang K."/>
            <person name="Tropini C."/>
            <person name="Ng K."/>
            <person name="Yu B."/>
        </authorList>
    </citation>
    <scope>NUCLEOTIDE SEQUENCE</scope>
    <source>
        <strain evidence="1">NM04_E33</strain>
    </source>
</reference>
<keyword evidence="1" id="KW-0032">Aminotransferase</keyword>
<proteinExistence type="predicted"/>
<dbReference type="EMBL" id="SRYB01000007">
    <property type="protein sequence ID" value="TGY79366.1"/>
    <property type="molecule type" value="Genomic_DNA"/>
</dbReference>
<accession>A0AC61RFM5</accession>
<keyword evidence="2" id="KW-1185">Reference proteome</keyword>
<evidence type="ECO:0000313" key="2">
    <source>
        <dbReference type="Proteomes" id="UP000306319"/>
    </source>
</evidence>
<sequence>MIPFLDLKKINDRYTDEISAAIRRVMDSGWYILGNEAKSFEKEYAVYIGTSHAVGCGNGLDALTLILKAYMQLGVMNIGDEIIVPANTYIASILSVSANGLVPVPVEPCADTLQIDAEKIEAAITPRTKGVMIVHLYGQCAYSDRIADICRRYNLKLIEDNAQAHGCLYGGRRTGSLGDAAAHSFYPGKNLGALGDGGAVTTDDSRLADMVRCLANYGSSEKYIFRYKGMNSRLDEMQAAVLRAKLPGLDRDNNIRRHIASLYLQGIDHPSITLPTVRDFDSHVFHIFPILCEDRDSLMRHLRDNGVATLIHYPIAPHRQAAYREWDRLSLPVTEHIHSCELSLPISPVLTDEETEKIIGIINNWVTSTPKKPPKNPRKSPKTTCKKD</sequence>
<comment type="caution">
    <text evidence="1">The sequence shown here is derived from an EMBL/GenBank/DDBJ whole genome shotgun (WGS) entry which is preliminary data.</text>
</comment>
<organism evidence="1 2">
    <name type="scientific">Lepagella muris</name>
    <dbReference type="NCBI Taxonomy" id="3032870"/>
    <lineage>
        <taxon>Bacteria</taxon>
        <taxon>Pseudomonadati</taxon>
        <taxon>Bacteroidota</taxon>
        <taxon>Bacteroidia</taxon>
        <taxon>Bacteroidales</taxon>
        <taxon>Muribaculaceae</taxon>
        <taxon>Lepagella</taxon>
    </lineage>
</organism>